<sequence>MGGQSREAGGGLGSTRAPLSHPTIARTSKSKLSGEEFAEWRCELHLCARLKHSAADVSHRPTEREQQQQQQLQQAGRREESSSTTSQNVSTPARTPYAGSLDWLATRSFVQVKKMKPFVFRPFV</sequence>
<feature type="compositionally biased region" description="Basic and acidic residues" evidence="1">
    <location>
        <begin position="54"/>
        <end position="66"/>
    </location>
</feature>
<protein>
    <submittedName>
        <fullName evidence="2">Uncharacterized protein</fullName>
    </submittedName>
</protein>
<feature type="region of interest" description="Disordered" evidence="1">
    <location>
        <begin position="54"/>
        <end position="97"/>
    </location>
</feature>
<organism evidence="2 3">
    <name type="scientific">Drechslerella dactyloides</name>
    <name type="common">Nematode-trapping fungus</name>
    <name type="synonym">Arthrobotrys dactyloides</name>
    <dbReference type="NCBI Taxonomy" id="74499"/>
    <lineage>
        <taxon>Eukaryota</taxon>
        <taxon>Fungi</taxon>
        <taxon>Dikarya</taxon>
        <taxon>Ascomycota</taxon>
        <taxon>Pezizomycotina</taxon>
        <taxon>Orbiliomycetes</taxon>
        <taxon>Orbiliales</taxon>
        <taxon>Orbiliaceae</taxon>
        <taxon>Drechslerella</taxon>
    </lineage>
</organism>
<feature type="compositionally biased region" description="Gly residues" evidence="1">
    <location>
        <begin position="1"/>
        <end position="13"/>
    </location>
</feature>
<evidence type="ECO:0000313" key="3">
    <source>
        <dbReference type="Proteomes" id="UP001221413"/>
    </source>
</evidence>
<feature type="compositionally biased region" description="Polar residues" evidence="1">
    <location>
        <begin position="82"/>
        <end position="93"/>
    </location>
</feature>
<gene>
    <name evidence="2" type="ORF">Dda_3773</name>
</gene>
<accession>A0AAD6IYJ8</accession>
<reference evidence="2" key="1">
    <citation type="submission" date="2023-01" db="EMBL/GenBank/DDBJ databases">
        <title>The chitinases involved in constricting ring structure development in the nematode-trapping fungus Drechslerella dactyloides.</title>
        <authorList>
            <person name="Wang R."/>
            <person name="Zhang L."/>
            <person name="Tang P."/>
            <person name="Li S."/>
            <person name="Liang L."/>
        </authorList>
    </citation>
    <scope>NUCLEOTIDE SEQUENCE</scope>
    <source>
        <strain evidence="2">YMF1.00031</strain>
    </source>
</reference>
<proteinExistence type="predicted"/>
<keyword evidence="3" id="KW-1185">Reference proteome</keyword>
<feature type="region of interest" description="Disordered" evidence="1">
    <location>
        <begin position="1"/>
        <end position="33"/>
    </location>
</feature>
<name>A0AAD6IYJ8_DREDA</name>
<evidence type="ECO:0000256" key="1">
    <source>
        <dbReference type="SAM" id="MobiDB-lite"/>
    </source>
</evidence>
<evidence type="ECO:0000313" key="2">
    <source>
        <dbReference type="EMBL" id="KAJ6261108.1"/>
    </source>
</evidence>
<dbReference type="EMBL" id="JAQGDS010000004">
    <property type="protein sequence ID" value="KAJ6261108.1"/>
    <property type="molecule type" value="Genomic_DNA"/>
</dbReference>
<comment type="caution">
    <text evidence="2">The sequence shown here is derived from an EMBL/GenBank/DDBJ whole genome shotgun (WGS) entry which is preliminary data.</text>
</comment>
<dbReference type="Proteomes" id="UP001221413">
    <property type="component" value="Unassembled WGS sequence"/>
</dbReference>
<dbReference type="AlphaFoldDB" id="A0AAD6IYJ8"/>